<dbReference type="OrthoDB" id="2898509at2759"/>
<protein>
    <submittedName>
        <fullName evidence="2">LAMI_0F07866g1_1</fullName>
    </submittedName>
</protein>
<dbReference type="Pfam" id="PF00106">
    <property type="entry name" value="adh_short"/>
    <property type="match status" value="1"/>
</dbReference>
<dbReference type="AlphaFoldDB" id="A0A1G4JZY4"/>
<keyword evidence="1" id="KW-0560">Oxidoreductase</keyword>
<dbReference type="PANTHER" id="PTHR43157:SF31">
    <property type="entry name" value="PHOSPHATIDYLINOSITOL-GLYCAN BIOSYNTHESIS CLASS F PROTEIN"/>
    <property type="match status" value="1"/>
</dbReference>
<evidence type="ECO:0000313" key="2">
    <source>
        <dbReference type="EMBL" id="SCU96821.1"/>
    </source>
</evidence>
<evidence type="ECO:0000313" key="3">
    <source>
        <dbReference type="Proteomes" id="UP000191024"/>
    </source>
</evidence>
<dbReference type="Gene3D" id="3.40.50.720">
    <property type="entry name" value="NAD(P)-binding Rossmann-like Domain"/>
    <property type="match status" value="1"/>
</dbReference>
<dbReference type="STRING" id="1230905.A0A1G4JZY4"/>
<gene>
    <name evidence="2" type="ORF">LAMI_0F07866G</name>
</gene>
<evidence type="ECO:0000256" key="1">
    <source>
        <dbReference type="ARBA" id="ARBA00023002"/>
    </source>
</evidence>
<dbReference type="InterPro" id="IPR002347">
    <property type="entry name" value="SDR_fam"/>
</dbReference>
<dbReference type="GO" id="GO:0016491">
    <property type="term" value="F:oxidoreductase activity"/>
    <property type="evidence" value="ECO:0007669"/>
    <property type="project" value="UniProtKB-KW"/>
</dbReference>
<keyword evidence="3" id="KW-1185">Reference proteome</keyword>
<accession>A0A1G4JZY4</accession>
<sequence>MARDKSVTWKKVDPDTVDLKSCKAAIVGGTGGLGRALARYLVSRGAVVTVVGQTFRDADIKGLSFIKADLGLVSEAKRIASELPAEELDLVVFTTGIIAAPARQVTSEGIEKDMAVSYLSRYVILRGIADRLGKGRLSDTALARPRVFITGYPGANNLGDPEDLNADKKPYKAFGAHMNTVAANEALTLDSAQRYPGLNIFGLNPGLVKTNIRDNFLGQNSWKSSIVEFFVGWLCQSPEAYARNIGPLLVTPELESKSGAIFDNKGNAILASQGFTKELTGKFMQSTEKLLEEHGN</sequence>
<name>A0A1G4JZY4_9SACH</name>
<dbReference type="Proteomes" id="UP000191024">
    <property type="component" value="Chromosome F"/>
</dbReference>
<proteinExistence type="predicted"/>
<organism evidence="2 3">
    <name type="scientific">Lachancea mirantina</name>
    <dbReference type="NCBI Taxonomy" id="1230905"/>
    <lineage>
        <taxon>Eukaryota</taxon>
        <taxon>Fungi</taxon>
        <taxon>Dikarya</taxon>
        <taxon>Ascomycota</taxon>
        <taxon>Saccharomycotina</taxon>
        <taxon>Saccharomycetes</taxon>
        <taxon>Saccharomycetales</taxon>
        <taxon>Saccharomycetaceae</taxon>
        <taxon>Lachancea</taxon>
    </lineage>
</organism>
<reference evidence="3" key="1">
    <citation type="submission" date="2016-03" db="EMBL/GenBank/DDBJ databases">
        <authorList>
            <person name="Devillers H."/>
        </authorList>
    </citation>
    <scope>NUCLEOTIDE SEQUENCE [LARGE SCALE GENOMIC DNA]</scope>
</reference>
<dbReference type="EMBL" id="LT598467">
    <property type="protein sequence ID" value="SCU96821.1"/>
    <property type="molecule type" value="Genomic_DNA"/>
</dbReference>
<dbReference type="PANTHER" id="PTHR43157">
    <property type="entry name" value="PHOSPHATIDYLINOSITOL-GLYCAN BIOSYNTHESIS CLASS F PROTEIN-RELATED"/>
    <property type="match status" value="1"/>
</dbReference>
<dbReference type="SUPFAM" id="SSF51735">
    <property type="entry name" value="NAD(P)-binding Rossmann-fold domains"/>
    <property type="match status" value="1"/>
</dbReference>
<dbReference type="PRINTS" id="PR00081">
    <property type="entry name" value="GDHRDH"/>
</dbReference>
<dbReference type="InterPro" id="IPR036291">
    <property type="entry name" value="NAD(P)-bd_dom_sf"/>
</dbReference>